<dbReference type="Proteomes" id="UP000187209">
    <property type="component" value="Unassembled WGS sequence"/>
</dbReference>
<dbReference type="OrthoDB" id="2021143at2759"/>
<dbReference type="AlphaFoldDB" id="A0A1R2CXD4"/>
<gene>
    <name evidence="1" type="ORF">SteCoe_3363</name>
</gene>
<evidence type="ECO:0000313" key="2">
    <source>
        <dbReference type="Proteomes" id="UP000187209"/>
    </source>
</evidence>
<name>A0A1R2CXD4_9CILI</name>
<reference evidence="1 2" key="1">
    <citation type="submission" date="2016-11" db="EMBL/GenBank/DDBJ databases">
        <title>The macronuclear genome of Stentor coeruleus: a giant cell with tiny introns.</title>
        <authorList>
            <person name="Slabodnick M."/>
            <person name="Ruby J.G."/>
            <person name="Reiff S.B."/>
            <person name="Swart E.C."/>
            <person name="Gosai S."/>
            <person name="Prabakaran S."/>
            <person name="Witkowska E."/>
            <person name="Larue G.E."/>
            <person name="Fisher S."/>
            <person name="Freeman R.M."/>
            <person name="Gunawardena J."/>
            <person name="Chu W."/>
            <person name="Stover N.A."/>
            <person name="Gregory B.D."/>
            <person name="Nowacki M."/>
            <person name="Derisi J."/>
            <person name="Roy S.W."/>
            <person name="Marshall W.F."/>
            <person name="Sood P."/>
        </authorList>
    </citation>
    <scope>NUCLEOTIDE SEQUENCE [LARGE SCALE GENOMIC DNA]</scope>
    <source>
        <strain evidence="1">WM001</strain>
    </source>
</reference>
<proteinExistence type="predicted"/>
<sequence>MEALLIISSVPSLIEPNQMLSDRIRKVQRLADLLLKTKLKDRTLNQIILFFECIRAAACLKEKKIDDKELATALPSASEYMKSIAGIFRPFLYLLAMIIWGRNSKHALAVCIIMDMLSDVRVFDTYFFRYPIFEKLSIKLIPGFLKSTVRNYQSYITYIL</sequence>
<comment type="caution">
    <text evidence="1">The sequence shown here is derived from an EMBL/GenBank/DDBJ whole genome shotgun (WGS) entry which is preliminary data.</text>
</comment>
<protein>
    <submittedName>
        <fullName evidence="1">Uncharacterized protein</fullName>
    </submittedName>
</protein>
<accession>A0A1R2CXD4</accession>
<evidence type="ECO:0000313" key="1">
    <source>
        <dbReference type="EMBL" id="OMJ93664.1"/>
    </source>
</evidence>
<dbReference type="EMBL" id="MPUH01000039">
    <property type="protein sequence ID" value="OMJ93664.1"/>
    <property type="molecule type" value="Genomic_DNA"/>
</dbReference>
<keyword evidence="2" id="KW-1185">Reference proteome</keyword>
<organism evidence="1 2">
    <name type="scientific">Stentor coeruleus</name>
    <dbReference type="NCBI Taxonomy" id="5963"/>
    <lineage>
        <taxon>Eukaryota</taxon>
        <taxon>Sar</taxon>
        <taxon>Alveolata</taxon>
        <taxon>Ciliophora</taxon>
        <taxon>Postciliodesmatophora</taxon>
        <taxon>Heterotrichea</taxon>
        <taxon>Heterotrichida</taxon>
        <taxon>Stentoridae</taxon>
        <taxon>Stentor</taxon>
    </lineage>
</organism>